<proteinExistence type="predicted"/>
<evidence type="ECO:0000256" key="1">
    <source>
        <dbReference type="SAM" id="MobiDB-lite"/>
    </source>
</evidence>
<keyword evidence="3" id="KW-1185">Reference proteome</keyword>
<protein>
    <submittedName>
        <fullName evidence="2">Uncharacterized protein</fullName>
    </submittedName>
</protein>
<gene>
    <name evidence="2" type="ORF">NDU88_004242</name>
</gene>
<dbReference type="EMBL" id="JANPWB010000009">
    <property type="protein sequence ID" value="KAJ1151462.1"/>
    <property type="molecule type" value="Genomic_DNA"/>
</dbReference>
<organism evidence="2 3">
    <name type="scientific">Pleurodeles waltl</name>
    <name type="common">Iberian ribbed newt</name>
    <dbReference type="NCBI Taxonomy" id="8319"/>
    <lineage>
        <taxon>Eukaryota</taxon>
        <taxon>Metazoa</taxon>
        <taxon>Chordata</taxon>
        <taxon>Craniata</taxon>
        <taxon>Vertebrata</taxon>
        <taxon>Euteleostomi</taxon>
        <taxon>Amphibia</taxon>
        <taxon>Batrachia</taxon>
        <taxon>Caudata</taxon>
        <taxon>Salamandroidea</taxon>
        <taxon>Salamandridae</taxon>
        <taxon>Pleurodelinae</taxon>
        <taxon>Pleurodeles</taxon>
    </lineage>
</organism>
<evidence type="ECO:0000313" key="2">
    <source>
        <dbReference type="EMBL" id="KAJ1151462.1"/>
    </source>
</evidence>
<evidence type="ECO:0000313" key="3">
    <source>
        <dbReference type="Proteomes" id="UP001066276"/>
    </source>
</evidence>
<accession>A0AAV7RI65</accession>
<comment type="caution">
    <text evidence="2">The sequence shown here is derived from an EMBL/GenBank/DDBJ whole genome shotgun (WGS) entry which is preliminary data.</text>
</comment>
<reference evidence="2" key="1">
    <citation type="journal article" date="2022" name="bioRxiv">
        <title>Sequencing and chromosome-scale assembly of the giantPleurodeles waltlgenome.</title>
        <authorList>
            <person name="Brown T."/>
            <person name="Elewa A."/>
            <person name="Iarovenko S."/>
            <person name="Subramanian E."/>
            <person name="Araus A.J."/>
            <person name="Petzold A."/>
            <person name="Susuki M."/>
            <person name="Suzuki K.-i.T."/>
            <person name="Hayashi T."/>
            <person name="Toyoda A."/>
            <person name="Oliveira C."/>
            <person name="Osipova E."/>
            <person name="Leigh N.D."/>
            <person name="Simon A."/>
            <person name="Yun M.H."/>
        </authorList>
    </citation>
    <scope>NUCLEOTIDE SEQUENCE</scope>
    <source>
        <strain evidence="2">20211129_DDA</strain>
        <tissue evidence="2">Liver</tissue>
    </source>
</reference>
<feature type="region of interest" description="Disordered" evidence="1">
    <location>
        <begin position="49"/>
        <end position="70"/>
    </location>
</feature>
<name>A0AAV7RI65_PLEWA</name>
<sequence length="83" mass="9230">MGAALTRTFSCTGTIFSDILKENGTVEWILCWASKVHLKGTDSVRVRSARSGVTSQRERRERSSGCLRTGTSEQWQDITATCF</sequence>
<dbReference type="Proteomes" id="UP001066276">
    <property type="component" value="Chromosome 5"/>
</dbReference>
<dbReference type="AlphaFoldDB" id="A0AAV7RI65"/>